<organism evidence="1 2">
    <name type="scientific">Panagrolaimus sp. PS1159</name>
    <dbReference type="NCBI Taxonomy" id="55785"/>
    <lineage>
        <taxon>Eukaryota</taxon>
        <taxon>Metazoa</taxon>
        <taxon>Ecdysozoa</taxon>
        <taxon>Nematoda</taxon>
        <taxon>Chromadorea</taxon>
        <taxon>Rhabditida</taxon>
        <taxon>Tylenchina</taxon>
        <taxon>Panagrolaimomorpha</taxon>
        <taxon>Panagrolaimoidea</taxon>
        <taxon>Panagrolaimidae</taxon>
        <taxon>Panagrolaimus</taxon>
    </lineage>
</organism>
<protein>
    <submittedName>
        <fullName evidence="2">CX domain-containing protein</fullName>
    </submittedName>
</protein>
<reference evidence="2" key="1">
    <citation type="submission" date="2022-11" db="UniProtKB">
        <authorList>
            <consortium name="WormBaseParasite"/>
        </authorList>
    </citation>
    <scope>IDENTIFICATION</scope>
</reference>
<name>A0AC35FKM8_9BILA</name>
<evidence type="ECO:0000313" key="1">
    <source>
        <dbReference type="Proteomes" id="UP000887580"/>
    </source>
</evidence>
<dbReference type="Proteomes" id="UP000887580">
    <property type="component" value="Unplaced"/>
</dbReference>
<sequence>MAAEPNAPWSRWDAPGFQYVSQNTAPPNRQFDTGQYTITNSSFGNNGINNNNNNIRYYDDGRLVDSRPNANDPAFIDCVYQSVNGGAQIVQQCYKDFGCCDHRCCEGSSWAEKYGWAVALIVIFCILVIIAFLIWLFVWLINRSRDKKQRRELLESPQGMSPAQSQVNIGGNGSYNSGPYNNGPYNSGPPPPSSMGGPPPSNQGMPGPYYQPYGSKPYQY</sequence>
<proteinExistence type="predicted"/>
<accession>A0AC35FKM8</accession>
<dbReference type="WBParaSite" id="PS1159_v2.g17859.t1">
    <property type="protein sequence ID" value="PS1159_v2.g17859.t1"/>
    <property type="gene ID" value="PS1159_v2.g17859"/>
</dbReference>
<evidence type="ECO:0000313" key="2">
    <source>
        <dbReference type="WBParaSite" id="PS1159_v2.g17859.t1"/>
    </source>
</evidence>